<protein>
    <submittedName>
        <fullName evidence="2">Uncharacterized protein</fullName>
    </submittedName>
</protein>
<keyword evidence="1" id="KW-1133">Transmembrane helix</keyword>
<dbReference type="AlphaFoldDB" id="A0A0E0KS39"/>
<accession>A0A0E0KS39</accession>
<dbReference type="Proteomes" id="UP000026962">
    <property type="component" value="Chromosome 4"/>
</dbReference>
<keyword evidence="1" id="KW-0472">Membrane</keyword>
<reference evidence="2" key="1">
    <citation type="submission" date="2015-04" db="UniProtKB">
        <authorList>
            <consortium name="EnsemblPlants"/>
        </authorList>
    </citation>
    <scope>IDENTIFICATION</scope>
</reference>
<sequence>MTQSTKIKYCHADSGNGSGNGSKPLSAETKTHLIADGKKIHEEKNDGTAIRPGSGVLIHFTILVIRFLLLVAMHYYHIRTMAKLQGIDDVYVLFVTCRHYIFMAGFIITSCMGF</sequence>
<evidence type="ECO:0000256" key="1">
    <source>
        <dbReference type="SAM" id="Phobius"/>
    </source>
</evidence>
<dbReference type="HOGENOM" id="CLU_171394_0_0_1"/>
<dbReference type="EnsemblPlants" id="OPUNC04G14570.1">
    <property type="protein sequence ID" value="OPUNC04G14570.1"/>
    <property type="gene ID" value="OPUNC04G14570"/>
</dbReference>
<reference evidence="2" key="2">
    <citation type="submission" date="2018-05" db="EMBL/GenBank/DDBJ databases">
        <title>OpunRS2 (Oryza punctata Reference Sequence Version 2).</title>
        <authorList>
            <person name="Zhang J."/>
            <person name="Kudrna D."/>
            <person name="Lee S."/>
            <person name="Talag J."/>
            <person name="Welchert J."/>
            <person name="Wing R.A."/>
        </authorList>
    </citation>
    <scope>NUCLEOTIDE SEQUENCE [LARGE SCALE GENOMIC DNA]</scope>
</reference>
<proteinExistence type="predicted"/>
<name>A0A0E0KS39_ORYPU</name>
<organism evidence="2">
    <name type="scientific">Oryza punctata</name>
    <name type="common">Red rice</name>
    <dbReference type="NCBI Taxonomy" id="4537"/>
    <lineage>
        <taxon>Eukaryota</taxon>
        <taxon>Viridiplantae</taxon>
        <taxon>Streptophyta</taxon>
        <taxon>Embryophyta</taxon>
        <taxon>Tracheophyta</taxon>
        <taxon>Spermatophyta</taxon>
        <taxon>Magnoliopsida</taxon>
        <taxon>Liliopsida</taxon>
        <taxon>Poales</taxon>
        <taxon>Poaceae</taxon>
        <taxon>BOP clade</taxon>
        <taxon>Oryzoideae</taxon>
        <taxon>Oryzeae</taxon>
        <taxon>Oryzinae</taxon>
        <taxon>Oryza</taxon>
    </lineage>
</organism>
<evidence type="ECO:0000313" key="3">
    <source>
        <dbReference type="Proteomes" id="UP000026962"/>
    </source>
</evidence>
<keyword evidence="3" id="KW-1185">Reference proteome</keyword>
<dbReference type="Gramene" id="OPUNC04G14570.1">
    <property type="protein sequence ID" value="OPUNC04G14570.1"/>
    <property type="gene ID" value="OPUNC04G14570"/>
</dbReference>
<evidence type="ECO:0000313" key="2">
    <source>
        <dbReference type="EnsemblPlants" id="OPUNC04G14570.1"/>
    </source>
</evidence>
<dbReference type="STRING" id="4537.A0A0E0KS39"/>
<keyword evidence="1" id="KW-0812">Transmembrane</keyword>
<feature type="transmembrane region" description="Helical" evidence="1">
    <location>
        <begin position="56"/>
        <end position="78"/>
    </location>
</feature>
<feature type="transmembrane region" description="Helical" evidence="1">
    <location>
        <begin position="90"/>
        <end position="108"/>
    </location>
</feature>